<sequence>MEKTRENLEHSIRRSMFVVKRRWSEDYSWVTLGNAGQRDLSRVMEHNNVNAVSSASLNSTINLAHSYLLHCQSNYFFFLNFTITLIPPTPSYKSKLLSHFFYGRLLLPSQQQALPCKLGHRAHLLEVPFSHHFHVNKLPKIFAVERRQKSSTIVPLMQLLVQSSIGYELEDEHWNFSFKAAAEEPYNVSDDDLVDELIDLGPLQCSGLHYGDRHFVIKDALIDCAGATSADDSVITVTCGGSLQLFRGEDSGVVSKTFSGGDLLFQQKATILSEEGITAVRKRRDIDVAKNTSCCKAEMPSPIGNRSLTASDARAPPCCCGTGNALWASAERHTATGECSITV</sequence>
<accession>A0ABD0U2Z6</accession>
<proteinExistence type="predicted"/>
<dbReference type="EMBL" id="JANQDX010000018">
    <property type="protein sequence ID" value="KAL0906315.1"/>
    <property type="molecule type" value="Genomic_DNA"/>
</dbReference>
<dbReference type="AlphaFoldDB" id="A0ABD0U2Z6"/>
<dbReference type="Proteomes" id="UP001552299">
    <property type="component" value="Unassembled WGS sequence"/>
</dbReference>
<evidence type="ECO:0000313" key="2">
    <source>
        <dbReference type="Proteomes" id="UP001552299"/>
    </source>
</evidence>
<gene>
    <name evidence="1" type="ORF">M5K25_024798</name>
</gene>
<name>A0ABD0U2Z6_DENTH</name>
<protein>
    <submittedName>
        <fullName evidence="1">Uncharacterized protein</fullName>
    </submittedName>
</protein>
<organism evidence="1 2">
    <name type="scientific">Dendrobium thyrsiflorum</name>
    <name type="common">Pinecone-like raceme dendrobium</name>
    <name type="synonym">Orchid</name>
    <dbReference type="NCBI Taxonomy" id="117978"/>
    <lineage>
        <taxon>Eukaryota</taxon>
        <taxon>Viridiplantae</taxon>
        <taxon>Streptophyta</taxon>
        <taxon>Embryophyta</taxon>
        <taxon>Tracheophyta</taxon>
        <taxon>Spermatophyta</taxon>
        <taxon>Magnoliopsida</taxon>
        <taxon>Liliopsida</taxon>
        <taxon>Asparagales</taxon>
        <taxon>Orchidaceae</taxon>
        <taxon>Epidendroideae</taxon>
        <taxon>Malaxideae</taxon>
        <taxon>Dendrobiinae</taxon>
        <taxon>Dendrobium</taxon>
    </lineage>
</organism>
<comment type="caution">
    <text evidence="1">The sequence shown here is derived from an EMBL/GenBank/DDBJ whole genome shotgun (WGS) entry which is preliminary data.</text>
</comment>
<evidence type="ECO:0000313" key="1">
    <source>
        <dbReference type="EMBL" id="KAL0906315.1"/>
    </source>
</evidence>
<reference evidence="1 2" key="1">
    <citation type="journal article" date="2024" name="Plant Biotechnol. J.">
        <title>Dendrobium thyrsiflorum genome and its molecular insights into genes involved in important horticultural traits.</title>
        <authorList>
            <person name="Chen B."/>
            <person name="Wang J.Y."/>
            <person name="Zheng P.J."/>
            <person name="Li K.L."/>
            <person name="Liang Y.M."/>
            <person name="Chen X.F."/>
            <person name="Zhang C."/>
            <person name="Zhao X."/>
            <person name="He X."/>
            <person name="Zhang G.Q."/>
            <person name="Liu Z.J."/>
            <person name="Xu Q."/>
        </authorList>
    </citation>
    <scope>NUCLEOTIDE SEQUENCE [LARGE SCALE GENOMIC DNA]</scope>
    <source>
        <strain evidence="1">GZMU011</strain>
    </source>
</reference>
<keyword evidence="2" id="KW-1185">Reference proteome</keyword>